<gene>
    <name evidence="1" type="ORF">HanXRQr2_Chr14g0622311</name>
</gene>
<evidence type="ECO:0000313" key="1">
    <source>
        <dbReference type="EMBL" id="KAF5767266.1"/>
    </source>
</evidence>
<accession>A0A9K3E5K9</accession>
<proteinExistence type="predicted"/>
<organism evidence="1 2">
    <name type="scientific">Helianthus annuus</name>
    <name type="common">Common sunflower</name>
    <dbReference type="NCBI Taxonomy" id="4232"/>
    <lineage>
        <taxon>Eukaryota</taxon>
        <taxon>Viridiplantae</taxon>
        <taxon>Streptophyta</taxon>
        <taxon>Embryophyta</taxon>
        <taxon>Tracheophyta</taxon>
        <taxon>Spermatophyta</taxon>
        <taxon>Magnoliopsida</taxon>
        <taxon>eudicotyledons</taxon>
        <taxon>Gunneridae</taxon>
        <taxon>Pentapetalae</taxon>
        <taxon>asterids</taxon>
        <taxon>campanulids</taxon>
        <taxon>Asterales</taxon>
        <taxon>Asteraceae</taxon>
        <taxon>Asteroideae</taxon>
        <taxon>Heliantheae alliance</taxon>
        <taxon>Heliantheae</taxon>
        <taxon>Helianthus</taxon>
    </lineage>
</organism>
<sequence length="129" mass="15120">MKFDYTCVLLAQKGYFFECEFIKCVHMCTAPSTEIENALPHRLDFEWKTDNNTMDYGVVVMRHMETWFRITVEKWDSGFPLDHTTKKACLTHLRKKYAVQLITSKVNKHRKRIMAEAVEHGKASEIGCN</sequence>
<evidence type="ECO:0000313" key="2">
    <source>
        <dbReference type="Proteomes" id="UP000215914"/>
    </source>
</evidence>
<reference evidence="1" key="1">
    <citation type="journal article" date="2017" name="Nature">
        <title>The sunflower genome provides insights into oil metabolism, flowering and Asterid evolution.</title>
        <authorList>
            <person name="Badouin H."/>
            <person name="Gouzy J."/>
            <person name="Grassa C.J."/>
            <person name="Murat F."/>
            <person name="Staton S.E."/>
            <person name="Cottret L."/>
            <person name="Lelandais-Briere C."/>
            <person name="Owens G.L."/>
            <person name="Carrere S."/>
            <person name="Mayjonade B."/>
            <person name="Legrand L."/>
            <person name="Gill N."/>
            <person name="Kane N.C."/>
            <person name="Bowers J.E."/>
            <person name="Hubner S."/>
            <person name="Bellec A."/>
            <person name="Berard A."/>
            <person name="Berges H."/>
            <person name="Blanchet N."/>
            <person name="Boniface M.C."/>
            <person name="Brunel D."/>
            <person name="Catrice O."/>
            <person name="Chaidir N."/>
            <person name="Claudel C."/>
            <person name="Donnadieu C."/>
            <person name="Faraut T."/>
            <person name="Fievet G."/>
            <person name="Helmstetter N."/>
            <person name="King M."/>
            <person name="Knapp S.J."/>
            <person name="Lai Z."/>
            <person name="Le Paslier M.C."/>
            <person name="Lippi Y."/>
            <person name="Lorenzon L."/>
            <person name="Mandel J.R."/>
            <person name="Marage G."/>
            <person name="Marchand G."/>
            <person name="Marquand E."/>
            <person name="Bret-Mestries E."/>
            <person name="Morien E."/>
            <person name="Nambeesan S."/>
            <person name="Nguyen T."/>
            <person name="Pegot-Espagnet P."/>
            <person name="Pouilly N."/>
            <person name="Raftis F."/>
            <person name="Sallet E."/>
            <person name="Schiex T."/>
            <person name="Thomas J."/>
            <person name="Vandecasteele C."/>
            <person name="Vares D."/>
            <person name="Vear F."/>
            <person name="Vautrin S."/>
            <person name="Crespi M."/>
            <person name="Mangin B."/>
            <person name="Burke J.M."/>
            <person name="Salse J."/>
            <person name="Munos S."/>
            <person name="Vincourt P."/>
            <person name="Rieseberg L.H."/>
            <person name="Langlade N.B."/>
        </authorList>
    </citation>
    <scope>NUCLEOTIDE SEQUENCE</scope>
    <source>
        <tissue evidence="1">Leaves</tissue>
    </source>
</reference>
<evidence type="ECO:0008006" key="3">
    <source>
        <dbReference type="Google" id="ProtNLM"/>
    </source>
</evidence>
<comment type="caution">
    <text evidence="1">The sequence shown here is derived from an EMBL/GenBank/DDBJ whole genome shotgun (WGS) entry which is preliminary data.</text>
</comment>
<reference evidence="1" key="2">
    <citation type="submission" date="2020-06" db="EMBL/GenBank/DDBJ databases">
        <title>Helianthus annuus Genome sequencing and assembly Release 2.</title>
        <authorList>
            <person name="Gouzy J."/>
            <person name="Langlade N."/>
            <person name="Munos S."/>
        </authorList>
    </citation>
    <scope>NUCLEOTIDE SEQUENCE</scope>
    <source>
        <tissue evidence="1">Leaves</tissue>
    </source>
</reference>
<dbReference type="AlphaFoldDB" id="A0A9K3E5K9"/>
<dbReference type="EMBL" id="MNCJ02000329">
    <property type="protein sequence ID" value="KAF5767266.1"/>
    <property type="molecule type" value="Genomic_DNA"/>
</dbReference>
<dbReference type="Proteomes" id="UP000215914">
    <property type="component" value="Unassembled WGS sequence"/>
</dbReference>
<name>A0A9K3E5K9_HELAN</name>
<dbReference type="Gramene" id="mRNA:HanXRQr2_Chr14g0622311">
    <property type="protein sequence ID" value="mRNA:HanXRQr2_Chr14g0622311"/>
    <property type="gene ID" value="HanXRQr2_Chr14g0622311"/>
</dbReference>
<protein>
    <recommendedName>
        <fullName evidence="3">Ulp1 protease family, C-terminal catalytic domain-containing protein</fullName>
    </recommendedName>
</protein>
<keyword evidence="2" id="KW-1185">Reference proteome</keyword>